<dbReference type="EMBL" id="MU007087">
    <property type="protein sequence ID" value="KAF2422859.1"/>
    <property type="molecule type" value="Genomic_DNA"/>
</dbReference>
<comment type="caution">
    <text evidence="2">The sequence shown here is derived from an EMBL/GenBank/DDBJ whole genome shotgun (WGS) entry which is preliminary data.</text>
</comment>
<dbReference type="AlphaFoldDB" id="A0A9P4NIE9"/>
<sequence>MAKVSQATVIALGATFGVIAVVIIIISLAWAIGRRRQRAREALIDQNYNLANLPYRRSQYHQPREQRHASTAIMSSVARLIRCIQYISLCVDSPPGSGHNSITRSQKVKLTTISEGALPRNERSEDIITPHPWSWHFYSNGDSNASRCCPYKAITTTIAAETRTPKVRGVPACYCTSLVTFAKVIFPDRKGVYSRTSY</sequence>
<evidence type="ECO:0000313" key="3">
    <source>
        <dbReference type="Proteomes" id="UP000800235"/>
    </source>
</evidence>
<accession>A0A9P4NIE9</accession>
<proteinExistence type="predicted"/>
<reference evidence="2" key="1">
    <citation type="journal article" date="2020" name="Stud. Mycol.">
        <title>101 Dothideomycetes genomes: a test case for predicting lifestyles and emergence of pathogens.</title>
        <authorList>
            <person name="Haridas S."/>
            <person name="Albert R."/>
            <person name="Binder M."/>
            <person name="Bloem J."/>
            <person name="Labutti K."/>
            <person name="Salamov A."/>
            <person name="Andreopoulos B."/>
            <person name="Baker S."/>
            <person name="Barry K."/>
            <person name="Bills G."/>
            <person name="Bluhm B."/>
            <person name="Cannon C."/>
            <person name="Castanera R."/>
            <person name="Culley D."/>
            <person name="Daum C."/>
            <person name="Ezra D."/>
            <person name="Gonzalez J."/>
            <person name="Henrissat B."/>
            <person name="Kuo A."/>
            <person name="Liang C."/>
            <person name="Lipzen A."/>
            <person name="Lutzoni F."/>
            <person name="Magnuson J."/>
            <person name="Mondo S."/>
            <person name="Nolan M."/>
            <person name="Ohm R."/>
            <person name="Pangilinan J."/>
            <person name="Park H.-J."/>
            <person name="Ramirez L."/>
            <person name="Alfaro M."/>
            <person name="Sun H."/>
            <person name="Tritt A."/>
            <person name="Yoshinaga Y."/>
            <person name="Zwiers L.-H."/>
            <person name="Turgeon B."/>
            <person name="Goodwin S."/>
            <person name="Spatafora J."/>
            <person name="Crous P."/>
            <person name="Grigoriev I."/>
        </authorList>
    </citation>
    <scope>NUCLEOTIDE SEQUENCE</scope>
    <source>
        <strain evidence="2">CBS 130266</strain>
    </source>
</reference>
<evidence type="ECO:0000256" key="1">
    <source>
        <dbReference type="SAM" id="Phobius"/>
    </source>
</evidence>
<keyword evidence="3" id="KW-1185">Reference proteome</keyword>
<protein>
    <submittedName>
        <fullName evidence="2">Uncharacterized protein</fullName>
    </submittedName>
</protein>
<keyword evidence="1" id="KW-0812">Transmembrane</keyword>
<keyword evidence="1" id="KW-0472">Membrane</keyword>
<gene>
    <name evidence="2" type="ORF">EJ08DRAFT_725254</name>
</gene>
<feature type="transmembrane region" description="Helical" evidence="1">
    <location>
        <begin position="6"/>
        <end position="32"/>
    </location>
</feature>
<dbReference type="Proteomes" id="UP000800235">
    <property type="component" value="Unassembled WGS sequence"/>
</dbReference>
<name>A0A9P4NIE9_9PEZI</name>
<organism evidence="2 3">
    <name type="scientific">Tothia fuscella</name>
    <dbReference type="NCBI Taxonomy" id="1048955"/>
    <lineage>
        <taxon>Eukaryota</taxon>
        <taxon>Fungi</taxon>
        <taxon>Dikarya</taxon>
        <taxon>Ascomycota</taxon>
        <taxon>Pezizomycotina</taxon>
        <taxon>Dothideomycetes</taxon>
        <taxon>Pleosporomycetidae</taxon>
        <taxon>Venturiales</taxon>
        <taxon>Cylindrosympodiaceae</taxon>
        <taxon>Tothia</taxon>
    </lineage>
</organism>
<evidence type="ECO:0000313" key="2">
    <source>
        <dbReference type="EMBL" id="KAF2422859.1"/>
    </source>
</evidence>
<keyword evidence="1" id="KW-1133">Transmembrane helix</keyword>